<keyword evidence="11 12" id="KW-0472">Membrane</keyword>
<dbReference type="GO" id="GO:0005886">
    <property type="term" value="C:plasma membrane"/>
    <property type="evidence" value="ECO:0007669"/>
    <property type="project" value="UniProtKB-SubCell"/>
</dbReference>
<evidence type="ECO:0000256" key="5">
    <source>
        <dbReference type="ARBA" id="ARBA00022490"/>
    </source>
</evidence>
<evidence type="ECO:0000256" key="8">
    <source>
        <dbReference type="ARBA" id="ARBA00022927"/>
    </source>
</evidence>
<organism evidence="16 17">
    <name type="scientific">Thomasclavelia ramosa</name>
    <dbReference type="NCBI Taxonomy" id="1547"/>
    <lineage>
        <taxon>Bacteria</taxon>
        <taxon>Bacillati</taxon>
        <taxon>Bacillota</taxon>
        <taxon>Erysipelotrichia</taxon>
        <taxon>Erysipelotrichales</taxon>
        <taxon>Coprobacillaceae</taxon>
        <taxon>Thomasclavelia</taxon>
    </lineage>
</organism>
<evidence type="ECO:0000256" key="3">
    <source>
        <dbReference type="ARBA" id="ARBA00022448"/>
    </source>
</evidence>
<keyword evidence="8 12" id="KW-0653">Protein transport</keyword>
<dbReference type="GO" id="GO:0008564">
    <property type="term" value="F:protein-exporting ATPase activity"/>
    <property type="evidence" value="ECO:0007669"/>
    <property type="project" value="UniProtKB-EC"/>
</dbReference>
<dbReference type="Gene3D" id="1.10.3060.10">
    <property type="entry name" value="Helical scaffold and wing domains of SecA"/>
    <property type="match status" value="1"/>
</dbReference>
<dbReference type="PROSITE" id="PS51196">
    <property type="entry name" value="SECA_MOTOR_DEAD"/>
    <property type="match status" value="1"/>
</dbReference>
<feature type="domain" description="Helicase ATP-binding" evidence="13">
    <location>
        <begin position="84"/>
        <end position="248"/>
    </location>
</feature>
<comment type="caution">
    <text evidence="16">The sequence shown here is derived from an EMBL/GenBank/DDBJ whole genome shotgun (WGS) entry which is preliminary data.</text>
</comment>
<dbReference type="Pfam" id="PF01043">
    <property type="entry name" value="SecA_PP_bind"/>
    <property type="match status" value="1"/>
</dbReference>
<dbReference type="Pfam" id="PF07516">
    <property type="entry name" value="SecA_SW"/>
    <property type="match status" value="2"/>
</dbReference>
<dbReference type="Proteomes" id="UP001211987">
    <property type="component" value="Unassembled WGS sequence"/>
</dbReference>
<reference evidence="16" key="1">
    <citation type="submission" date="2023-01" db="EMBL/GenBank/DDBJ databases">
        <title>Human gut microbiome strain richness.</title>
        <authorList>
            <person name="Chen-Liaw A."/>
        </authorList>
    </citation>
    <scope>NUCLEOTIDE SEQUENCE</scope>
    <source>
        <strain evidence="16">1001217st2_G6_1001217B_191108</strain>
    </source>
</reference>
<dbReference type="Gene3D" id="3.40.50.300">
    <property type="entry name" value="P-loop containing nucleotide triphosphate hydrolases"/>
    <property type="match status" value="3"/>
</dbReference>
<evidence type="ECO:0000259" key="14">
    <source>
        <dbReference type="PROSITE" id="PS51194"/>
    </source>
</evidence>
<dbReference type="InterPro" id="IPR044722">
    <property type="entry name" value="SecA_SF2_C"/>
</dbReference>
<dbReference type="GO" id="GO:0006605">
    <property type="term" value="P:protein targeting"/>
    <property type="evidence" value="ECO:0007669"/>
    <property type="project" value="UniProtKB-UniRule"/>
</dbReference>
<dbReference type="CDD" id="cd18803">
    <property type="entry name" value="SF2_C_secA"/>
    <property type="match status" value="1"/>
</dbReference>
<dbReference type="Pfam" id="PF21090">
    <property type="entry name" value="P-loop_SecA"/>
    <property type="match status" value="1"/>
</dbReference>
<dbReference type="InterPro" id="IPR011130">
    <property type="entry name" value="SecA_preprotein_X-link_dom"/>
</dbReference>
<dbReference type="SUPFAM" id="SSF81767">
    <property type="entry name" value="Pre-protein crosslinking domain of SecA"/>
    <property type="match status" value="1"/>
</dbReference>
<evidence type="ECO:0000256" key="1">
    <source>
        <dbReference type="ARBA" id="ARBA00004170"/>
    </source>
</evidence>
<comment type="catalytic activity">
    <reaction evidence="12">
        <text>ATP + H2O + cellular proteinSide 1 = ADP + phosphate + cellular proteinSide 2.</text>
        <dbReference type="EC" id="7.4.2.8"/>
    </reaction>
</comment>
<feature type="binding site" evidence="12">
    <location>
        <position position="82"/>
    </location>
    <ligand>
        <name>ATP</name>
        <dbReference type="ChEBI" id="CHEBI:30616"/>
    </ligand>
</feature>
<dbReference type="GO" id="GO:0031522">
    <property type="term" value="C:cell envelope Sec protein transport complex"/>
    <property type="evidence" value="ECO:0007669"/>
    <property type="project" value="TreeGrafter"/>
</dbReference>
<keyword evidence="5 12" id="KW-0963">Cytoplasm</keyword>
<feature type="domain" description="SecA family profile" evidence="15">
    <location>
        <begin position="1"/>
        <end position="573"/>
    </location>
</feature>
<dbReference type="InterPro" id="IPR036670">
    <property type="entry name" value="SecA_X-link_sf"/>
</dbReference>
<dbReference type="PANTHER" id="PTHR30612:SF0">
    <property type="entry name" value="CHLOROPLAST PROTEIN-TRANSPORTING ATPASE"/>
    <property type="match status" value="1"/>
</dbReference>
<evidence type="ECO:0000256" key="11">
    <source>
        <dbReference type="ARBA" id="ARBA00023136"/>
    </source>
</evidence>
<dbReference type="EMBL" id="JAQLKE010000031">
    <property type="protein sequence ID" value="MDB7085108.1"/>
    <property type="molecule type" value="Genomic_DNA"/>
</dbReference>
<evidence type="ECO:0000313" key="17">
    <source>
        <dbReference type="Proteomes" id="UP001211987"/>
    </source>
</evidence>
<keyword evidence="7 12" id="KW-0067">ATP-binding</keyword>
<keyword evidence="6 12" id="KW-0547">Nucleotide-binding</keyword>
<dbReference type="PROSITE" id="PS51194">
    <property type="entry name" value="HELICASE_CTER"/>
    <property type="match status" value="1"/>
</dbReference>
<dbReference type="GO" id="GO:0005829">
    <property type="term" value="C:cytosol"/>
    <property type="evidence" value="ECO:0007669"/>
    <property type="project" value="TreeGrafter"/>
</dbReference>
<evidence type="ECO:0000313" key="16">
    <source>
        <dbReference type="EMBL" id="MDB7085108.1"/>
    </source>
</evidence>
<dbReference type="SMART" id="SM00958">
    <property type="entry name" value="SecA_PP_bind"/>
    <property type="match status" value="1"/>
</dbReference>
<dbReference type="Pfam" id="PF07517">
    <property type="entry name" value="SecA_DEAD"/>
    <property type="match status" value="1"/>
</dbReference>
<dbReference type="Gene3D" id="3.90.1440.10">
    <property type="entry name" value="SecA, preprotein cross-linking domain"/>
    <property type="match status" value="1"/>
</dbReference>
<comment type="subunit">
    <text evidence="12">Monomer and homodimer. Part of the essential Sec protein translocation apparatus which comprises SecA, SecYEG and auxiliary proteins SecDF. Other proteins may also be involved.</text>
</comment>
<evidence type="ECO:0000256" key="7">
    <source>
        <dbReference type="ARBA" id="ARBA00022840"/>
    </source>
</evidence>
<dbReference type="SUPFAM" id="SSF52540">
    <property type="entry name" value="P-loop containing nucleoside triphosphate hydrolases"/>
    <property type="match status" value="2"/>
</dbReference>
<gene>
    <name evidence="12" type="primary">secA</name>
    <name evidence="16" type="ORF">PM738_14970</name>
</gene>
<dbReference type="HAMAP" id="MF_01382">
    <property type="entry name" value="SecA"/>
    <property type="match status" value="1"/>
</dbReference>
<dbReference type="GO" id="GO:0043952">
    <property type="term" value="P:protein transport by the Sec complex"/>
    <property type="evidence" value="ECO:0007669"/>
    <property type="project" value="TreeGrafter"/>
</dbReference>
<evidence type="ECO:0000259" key="15">
    <source>
        <dbReference type="PROSITE" id="PS51196"/>
    </source>
</evidence>
<evidence type="ECO:0000259" key="13">
    <source>
        <dbReference type="PROSITE" id="PS51192"/>
    </source>
</evidence>
<accession>A0AB35IPJ4</accession>
<evidence type="ECO:0000256" key="12">
    <source>
        <dbReference type="HAMAP-Rule" id="MF_01382"/>
    </source>
</evidence>
<dbReference type="PRINTS" id="PR00906">
    <property type="entry name" value="SECA"/>
</dbReference>
<dbReference type="InterPro" id="IPR036266">
    <property type="entry name" value="SecA_Wing/Scaffold_sf"/>
</dbReference>
<protein>
    <recommendedName>
        <fullName evidence="12">Protein translocase subunit SecA</fullName>
        <ecNumber evidence="12">7.4.2.8</ecNumber>
    </recommendedName>
</protein>
<dbReference type="InterPro" id="IPR011115">
    <property type="entry name" value="SecA_DEAD"/>
</dbReference>
<evidence type="ECO:0000256" key="9">
    <source>
        <dbReference type="ARBA" id="ARBA00022967"/>
    </source>
</evidence>
<comment type="subcellular location">
    <subcellularLocation>
        <location evidence="12">Cell membrane</location>
        <topology evidence="12">Peripheral membrane protein</topology>
        <orientation evidence="12">Cytoplasmic side</orientation>
    </subcellularLocation>
    <subcellularLocation>
        <location evidence="12">Cytoplasm</location>
    </subcellularLocation>
    <subcellularLocation>
        <location evidence="1">Membrane</location>
        <topology evidence="1">Peripheral membrane protein</topology>
    </subcellularLocation>
    <text evidence="12">Distribution is 50-50.</text>
</comment>
<dbReference type="InterPro" id="IPR001650">
    <property type="entry name" value="Helicase_C-like"/>
</dbReference>
<keyword evidence="10 12" id="KW-0811">Translocation</keyword>
<name>A0AB35IPJ4_9FIRM</name>
<evidence type="ECO:0000256" key="10">
    <source>
        <dbReference type="ARBA" id="ARBA00023010"/>
    </source>
</evidence>
<dbReference type="SUPFAM" id="SSF81886">
    <property type="entry name" value="Helical scaffold and wing domains of SecA"/>
    <property type="match status" value="1"/>
</dbReference>
<evidence type="ECO:0000256" key="2">
    <source>
        <dbReference type="ARBA" id="ARBA00007650"/>
    </source>
</evidence>
<keyword evidence="4 12" id="KW-1003">Cell membrane</keyword>
<dbReference type="InterPro" id="IPR014018">
    <property type="entry name" value="SecA_motor_DEAD"/>
</dbReference>
<dbReference type="AlphaFoldDB" id="A0AB35IPJ4"/>
<dbReference type="FunFam" id="3.40.50.300:FF:000429">
    <property type="entry name" value="Preprotein translocase subunit SecA"/>
    <property type="match status" value="1"/>
</dbReference>
<dbReference type="InterPro" id="IPR020937">
    <property type="entry name" value="SecA_CS"/>
</dbReference>
<dbReference type="PROSITE" id="PS51192">
    <property type="entry name" value="HELICASE_ATP_BIND_1"/>
    <property type="match status" value="1"/>
</dbReference>
<feature type="domain" description="Helicase C-terminal" evidence="14">
    <location>
        <begin position="413"/>
        <end position="577"/>
    </location>
</feature>
<dbReference type="EC" id="7.4.2.8" evidence="12"/>
<feature type="binding site" evidence="12">
    <location>
        <begin position="100"/>
        <end position="104"/>
    </location>
    <ligand>
        <name>ATP</name>
        <dbReference type="ChEBI" id="CHEBI:30616"/>
    </ligand>
</feature>
<feature type="binding site" evidence="12">
    <location>
        <position position="495"/>
    </location>
    <ligand>
        <name>ATP</name>
        <dbReference type="ChEBI" id="CHEBI:30616"/>
    </ligand>
</feature>
<dbReference type="CDD" id="cd17928">
    <property type="entry name" value="DEXDc_SecA"/>
    <property type="match status" value="1"/>
</dbReference>
<dbReference type="GO" id="GO:0017038">
    <property type="term" value="P:protein import"/>
    <property type="evidence" value="ECO:0007669"/>
    <property type="project" value="InterPro"/>
</dbReference>
<dbReference type="InterPro" id="IPR027417">
    <property type="entry name" value="P-loop_NTPase"/>
</dbReference>
<dbReference type="PANTHER" id="PTHR30612">
    <property type="entry name" value="SECA INNER MEMBRANE COMPONENT OF SEC PROTEIN SECRETION SYSTEM"/>
    <property type="match status" value="1"/>
</dbReference>
<dbReference type="PROSITE" id="PS01312">
    <property type="entry name" value="SECA"/>
    <property type="match status" value="1"/>
</dbReference>
<proteinExistence type="inferred from homology"/>
<dbReference type="RefSeq" id="WP_272019146.1">
    <property type="nucleotide sequence ID" value="NZ_JAQLKE010000031.1"/>
</dbReference>
<dbReference type="GO" id="GO:0005524">
    <property type="term" value="F:ATP binding"/>
    <property type="evidence" value="ECO:0007669"/>
    <property type="project" value="UniProtKB-UniRule"/>
</dbReference>
<keyword evidence="3 12" id="KW-0813">Transport</keyword>
<comment type="similarity">
    <text evidence="2 12">Belongs to the SecA family.</text>
</comment>
<dbReference type="InterPro" id="IPR011116">
    <property type="entry name" value="SecA_Wing/Scaffold"/>
</dbReference>
<keyword evidence="9 12" id="KW-1278">Translocase</keyword>
<dbReference type="InterPro" id="IPR000185">
    <property type="entry name" value="SecA"/>
</dbReference>
<dbReference type="SMART" id="SM00957">
    <property type="entry name" value="SecA_DEAD"/>
    <property type="match status" value="1"/>
</dbReference>
<comment type="function">
    <text evidence="12">Part of the Sec protein translocase complex. Interacts with the SecYEG preprotein conducting channel. Has a central role in coupling the hydrolysis of ATP to the transfer of proteins into and across the cell membrane, serving as an ATP-driven molecular motor driving the stepwise translocation of polypeptide chains across the membrane.</text>
</comment>
<dbReference type="InterPro" id="IPR014001">
    <property type="entry name" value="Helicase_ATP-bd"/>
</dbReference>
<dbReference type="GO" id="GO:0065002">
    <property type="term" value="P:intracellular protein transmembrane transport"/>
    <property type="evidence" value="ECO:0007669"/>
    <property type="project" value="UniProtKB-UniRule"/>
</dbReference>
<evidence type="ECO:0000256" key="4">
    <source>
        <dbReference type="ARBA" id="ARBA00022475"/>
    </source>
</evidence>
<sequence>MSFLKKYTEQKYLDRVAKLASLILDKEKEFEMLPDKVLQENTSKYINDFKQNGYNDTLLINSFANIREAAFRTIGLKAYKVQLMGAIVLFNGDIAEMKTGEGKTLTSIFAIYLAVITGNSVHVVTTNEYLAKRDMELNSKVFDFLNISTAVNLKNLSIEFKKNAYQHQVLYSTHSELGFDYLRDNLCKYSENGLLQDNRVQSSHDFIIIDEADSILIDEAKTPLILSSLEDIEKKQYEKPNNFVQTLIKNEDYEIDYTSFNIYLTEKGNYKAEKFFNISNLYLPQYSPINHRILQALRANFLIKKDHDYIVEDNIIKLIDKSTGRIMNGKSYTNGLHQAIEIKEHLKVTPENQINATITYQNYFRLYKKIGGMTGTAKTEEEELKQVYNMSVRVIPTEKPCIREDDTDVIYKTIKMRNTALCNEIIMRHNNNQPILIGTLSIEDSEIISNLLNNLKIKHNVLNAKNHQYEASIISEAGIAGNVTVATNMAGRGTDIKLDEEAKKAGGLAVLGLGRHESRRVDNQLRGRSGRQGDPGYTKFFLSLEDDLMIRFGLSKIKAMNLNVFDETKPIKSKILSKTIENAQKQIEGINYDQRASTLKYDSINSIQREQYYILRKEIAKIRDLKDIIRIFKLNNISINNSENFTDIKEIIEKIYNIFDKNWTKYLSDMNIIRQGITLRQYGKLNPIEEYEKEAYEMFDLMMNTINNEVVRLINV</sequence>
<evidence type="ECO:0000256" key="6">
    <source>
        <dbReference type="ARBA" id="ARBA00022741"/>
    </source>
</evidence>